<dbReference type="InterPro" id="IPR048284">
    <property type="entry name" value="EryCIII-like_N"/>
</dbReference>
<proteinExistence type="inferred from homology"/>
<dbReference type="Pfam" id="PF21036">
    <property type="entry name" value="EryCIII-like_N"/>
    <property type="match status" value="1"/>
</dbReference>
<dbReference type="Pfam" id="PF06722">
    <property type="entry name" value="EryCIII-like_C"/>
    <property type="match status" value="1"/>
</dbReference>
<dbReference type="PANTHER" id="PTHR48050:SF13">
    <property type="entry name" value="STEROL 3-BETA-GLUCOSYLTRANSFERASE UGT80A2"/>
    <property type="match status" value="1"/>
</dbReference>
<evidence type="ECO:0000256" key="2">
    <source>
        <dbReference type="ARBA" id="ARBA00022676"/>
    </source>
</evidence>
<dbReference type="InterPro" id="IPR002213">
    <property type="entry name" value="UDP_glucos_trans"/>
</dbReference>
<evidence type="ECO:0000259" key="5">
    <source>
        <dbReference type="Pfam" id="PF21036"/>
    </source>
</evidence>
<dbReference type="CDD" id="cd03784">
    <property type="entry name" value="GT1_Gtf-like"/>
    <property type="match status" value="1"/>
</dbReference>
<organism evidence="6 7">
    <name type="scientific">Streptoalloteichus tenebrarius (strain ATCC 17920 / DSM 40477 / JCM 4838 / CBS 697.72 / NBRC 16177 / NCIMB 11028 / NRRL B-12390 / A12253. 1 / ISP 5477)</name>
    <name type="common">Streptomyces tenebrarius</name>
    <dbReference type="NCBI Taxonomy" id="1933"/>
    <lineage>
        <taxon>Bacteria</taxon>
        <taxon>Bacillati</taxon>
        <taxon>Actinomycetota</taxon>
        <taxon>Actinomycetes</taxon>
        <taxon>Pseudonocardiales</taxon>
        <taxon>Pseudonocardiaceae</taxon>
        <taxon>Streptoalloteichus</taxon>
    </lineage>
</organism>
<keyword evidence="2" id="KW-0328">Glycosyltransferase</keyword>
<sequence length="392" mass="41481">MRVLFSSISTYGHFFPLLPLAVATARAGHHVGFAVNESLHPYLSGLGVEPIPAGPPISEAFAEAGRQLFGERANHDELTPAQWETFVAATFGSVLPSRYAEDVGRVVARFHPDLVVYDSVCVGAGMAAARAGTPAVAHGLSHHSLNVLTPEYVRRVDAVAEELGLAMSLREPNPLGHPYLDIYPASMQDPDFVARATRFALRPVPFSRPAPLPEWVRSRDRGRPLVYVTLGTEAGAEGADDLLREIVHGVAALDADVLVATGPKLTTALLADAPDNVVVESWVPQAELLPHLDLIVHHAGSGTMLGALGQAVPQLVLPRGADQFVNAEAVVAAGVGVRLLPDEVTASSVSGSARRLLDDGEFRVAARRAAEEIAAMPSPEEVAGILPRLAGR</sequence>
<feature type="domain" description="Erythromycin biosynthesis protein CIII-like N-terminal" evidence="5">
    <location>
        <begin position="26"/>
        <end position="231"/>
    </location>
</feature>
<dbReference type="InterPro" id="IPR050426">
    <property type="entry name" value="Glycosyltransferase_28"/>
</dbReference>
<dbReference type="EMBL" id="JAMTCP010000001">
    <property type="protein sequence ID" value="MCP2256384.1"/>
    <property type="molecule type" value="Genomic_DNA"/>
</dbReference>
<name>A0ABT1HLJ4_STRSD</name>
<dbReference type="RefSeq" id="WP_253667387.1">
    <property type="nucleotide sequence ID" value="NZ_JAMTCP010000001.1"/>
</dbReference>
<dbReference type="InterPro" id="IPR010610">
    <property type="entry name" value="EryCIII-like_C"/>
</dbReference>
<feature type="domain" description="Erythromycin biosynthesis protein CIII-like C-terminal" evidence="4">
    <location>
        <begin position="245"/>
        <end position="386"/>
    </location>
</feature>
<evidence type="ECO:0000313" key="6">
    <source>
        <dbReference type="EMBL" id="MCP2256384.1"/>
    </source>
</evidence>
<evidence type="ECO:0000313" key="7">
    <source>
        <dbReference type="Proteomes" id="UP001205311"/>
    </source>
</evidence>
<keyword evidence="7" id="KW-1185">Reference proteome</keyword>
<evidence type="ECO:0000259" key="4">
    <source>
        <dbReference type="Pfam" id="PF06722"/>
    </source>
</evidence>
<dbReference type="SUPFAM" id="SSF53756">
    <property type="entry name" value="UDP-Glycosyltransferase/glycogen phosphorylase"/>
    <property type="match status" value="1"/>
</dbReference>
<gene>
    <name evidence="6" type="ORF">LX15_000067</name>
</gene>
<protein>
    <submittedName>
        <fullName evidence="6">Glycosyltransferase, MGT family</fullName>
    </submittedName>
</protein>
<dbReference type="Proteomes" id="UP001205311">
    <property type="component" value="Unassembled WGS sequence"/>
</dbReference>
<comment type="caution">
    <text evidence="6">The sequence shown here is derived from an EMBL/GenBank/DDBJ whole genome shotgun (WGS) entry which is preliminary data.</text>
</comment>
<evidence type="ECO:0000256" key="1">
    <source>
        <dbReference type="ARBA" id="ARBA00006962"/>
    </source>
</evidence>
<comment type="similarity">
    <text evidence="1">Belongs to the glycosyltransferase 28 family.</text>
</comment>
<reference evidence="6 7" key="1">
    <citation type="submission" date="2022-06" db="EMBL/GenBank/DDBJ databases">
        <title>Genomic Encyclopedia of Archaeal and Bacterial Type Strains, Phase II (KMG-II): from individual species to whole genera.</title>
        <authorList>
            <person name="Goeker M."/>
        </authorList>
    </citation>
    <scope>NUCLEOTIDE SEQUENCE [LARGE SCALE GENOMIC DNA]</scope>
    <source>
        <strain evidence="6 7">DSM 40477</strain>
    </source>
</reference>
<dbReference type="PANTHER" id="PTHR48050">
    <property type="entry name" value="STEROL 3-BETA-GLUCOSYLTRANSFERASE"/>
    <property type="match status" value="1"/>
</dbReference>
<evidence type="ECO:0000256" key="3">
    <source>
        <dbReference type="ARBA" id="ARBA00022679"/>
    </source>
</evidence>
<accession>A0ABT1HLJ4</accession>
<dbReference type="Gene3D" id="3.40.50.2000">
    <property type="entry name" value="Glycogen Phosphorylase B"/>
    <property type="match status" value="2"/>
</dbReference>
<keyword evidence="3" id="KW-0808">Transferase</keyword>